<dbReference type="AlphaFoldDB" id="A0A2I1FTJ0"/>
<organism evidence="1 2">
    <name type="scientific">Rhizophagus irregularis</name>
    <dbReference type="NCBI Taxonomy" id="588596"/>
    <lineage>
        <taxon>Eukaryota</taxon>
        <taxon>Fungi</taxon>
        <taxon>Fungi incertae sedis</taxon>
        <taxon>Mucoromycota</taxon>
        <taxon>Glomeromycotina</taxon>
        <taxon>Glomeromycetes</taxon>
        <taxon>Glomerales</taxon>
        <taxon>Glomeraceae</taxon>
        <taxon>Rhizophagus</taxon>
    </lineage>
</organism>
<evidence type="ECO:0000313" key="2">
    <source>
        <dbReference type="Proteomes" id="UP000234323"/>
    </source>
</evidence>
<reference evidence="1 2" key="1">
    <citation type="submission" date="2015-10" db="EMBL/GenBank/DDBJ databases">
        <title>Genome analyses suggest a sexual origin of heterokaryosis in a supposedly ancient asexual fungus.</title>
        <authorList>
            <person name="Ropars J."/>
            <person name="Sedzielewska K."/>
            <person name="Noel J."/>
            <person name="Charron P."/>
            <person name="Farinelli L."/>
            <person name="Marton T."/>
            <person name="Kruger M."/>
            <person name="Pelin A."/>
            <person name="Brachmann A."/>
            <person name="Corradi N."/>
        </authorList>
    </citation>
    <scope>NUCLEOTIDE SEQUENCE [LARGE SCALE GENOMIC DNA]</scope>
    <source>
        <strain evidence="1 2">A4</strain>
    </source>
</reference>
<sequence>MRGSLEYRQSHKMIRLGLIVFVTIVLGTSGQIFAQEFRRDELFIIKQEDSLNN</sequence>
<dbReference type="VEuPathDB" id="FungiDB:FUN_015232"/>
<keyword evidence="2" id="KW-1185">Reference proteome</keyword>
<dbReference type="Proteomes" id="UP000234323">
    <property type="component" value="Unassembled WGS sequence"/>
</dbReference>
<proteinExistence type="predicted"/>
<dbReference type="VEuPathDB" id="FungiDB:RhiirFUN_011027"/>
<evidence type="ECO:0000313" key="1">
    <source>
        <dbReference type="EMBL" id="PKY37687.1"/>
    </source>
</evidence>
<protein>
    <submittedName>
        <fullName evidence="1">Uncharacterized protein</fullName>
    </submittedName>
</protein>
<name>A0A2I1FTJ0_9GLOM</name>
<accession>A0A2I1FTJ0</accession>
<comment type="caution">
    <text evidence="1">The sequence shown here is derived from an EMBL/GenBank/DDBJ whole genome shotgun (WGS) entry which is preliminary data.</text>
</comment>
<dbReference type="EMBL" id="LLXI01000008">
    <property type="protein sequence ID" value="PKY37687.1"/>
    <property type="molecule type" value="Genomic_DNA"/>
</dbReference>
<gene>
    <name evidence="1" type="ORF">RhiirA4_335480</name>
</gene>